<protein>
    <submittedName>
        <fullName evidence="1">Uncharacterized protein</fullName>
    </submittedName>
</protein>
<reference evidence="1" key="1">
    <citation type="submission" date="2014-09" db="EMBL/GenBank/DDBJ databases">
        <authorList>
            <person name="Magalhaes I.L.F."/>
            <person name="Oliveira U."/>
            <person name="Santos F.R."/>
            <person name="Vidigal T.H.D.A."/>
            <person name="Brescovit A.D."/>
            <person name="Santos A.J."/>
        </authorList>
    </citation>
    <scope>NUCLEOTIDE SEQUENCE</scope>
    <source>
        <tissue evidence="1">Shoot tissue taken approximately 20 cm above the soil surface</tissue>
    </source>
</reference>
<dbReference type="InterPro" id="IPR053197">
    <property type="entry name" value="F-box_SCFL_complex_component"/>
</dbReference>
<name>A0A0A9H5A0_ARUDO</name>
<dbReference type="InterPro" id="IPR032675">
    <property type="entry name" value="LRR_dom_sf"/>
</dbReference>
<reference evidence="1" key="2">
    <citation type="journal article" date="2015" name="Data Brief">
        <title>Shoot transcriptome of the giant reed, Arundo donax.</title>
        <authorList>
            <person name="Barrero R.A."/>
            <person name="Guerrero F.D."/>
            <person name="Moolhuijzen P."/>
            <person name="Goolsby J.A."/>
            <person name="Tidwell J."/>
            <person name="Bellgard S.E."/>
            <person name="Bellgard M.I."/>
        </authorList>
    </citation>
    <scope>NUCLEOTIDE SEQUENCE</scope>
    <source>
        <tissue evidence="1">Shoot tissue taken approximately 20 cm above the soil surface</tissue>
    </source>
</reference>
<sequence length="127" mass="14682">MCKVRVLTLHVDRNNYLDTWLSLDDLPLVSRHLTRLELHCVRCYTSFLDFSSCPALEHLEFEYCDFSSAKKISSESLKRLSIIDSPFSSKNSRLRIYAPNLVSLHLDDFRGRTPILESMPSLVEAFV</sequence>
<dbReference type="PANTHER" id="PTHR34223">
    <property type="entry name" value="OS11G0201299 PROTEIN"/>
    <property type="match status" value="1"/>
</dbReference>
<evidence type="ECO:0000313" key="1">
    <source>
        <dbReference type="EMBL" id="JAE28043.1"/>
    </source>
</evidence>
<dbReference type="Gene3D" id="3.80.10.10">
    <property type="entry name" value="Ribonuclease Inhibitor"/>
    <property type="match status" value="1"/>
</dbReference>
<dbReference type="EMBL" id="GBRH01169853">
    <property type="protein sequence ID" value="JAE28043.1"/>
    <property type="molecule type" value="Transcribed_RNA"/>
</dbReference>
<dbReference type="PANTHER" id="PTHR34223:SF107">
    <property type="entry name" value="F-BOX DOMAIN-CONTAINING PROTEIN"/>
    <property type="match status" value="1"/>
</dbReference>
<proteinExistence type="predicted"/>
<dbReference type="SUPFAM" id="SSF52058">
    <property type="entry name" value="L domain-like"/>
    <property type="match status" value="1"/>
</dbReference>
<organism evidence="1">
    <name type="scientific">Arundo donax</name>
    <name type="common">Giant reed</name>
    <name type="synonym">Donax arundinaceus</name>
    <dbReference type="NCBI Taxonomy" id="35708"/>
    <lineage>
        <taxon>Eukaryota</taxon>
        <taxon>Viridiplantae</taxon>
        <taxon>Streptophyta</taxon>
        <taxon>Embryophyta</taxon>
        <taxon>Tracheophyta</taxon>
        <taxon>Spermatophyta</taxon>
        <taxon>Magnoliopsida</taxon>
        <taxon>Liliopsida</taxon>
        <taxon>Poales</taxon>
        <taxon>Poaceae</taxon>
        <taxon>PACMAD clade</taxon>
        <taxon>Arundinoideae</taxon>
        <taxon>Arundineae</taxon>
        <taxon>Arundo</taxon>
    </lineage>
</organism>
<dbReference type="AlphaFoldDB" id="A0A0A9H5A0"/>
<accession>A0A0A9H5A0</accession>